<dbReference type="OrthoDB" id="2148287at2759"/>
<organism evidence="3 4">
    <name type="scientific">Blyttiomyces helicus</name>
    <dbReference type="NCBI Taxonomy" id="388810"/>
    <lineage>
        <taxon>Eukaryota</taxon>
        <taxon>Fungi</taxon>
        <taxon>Fungi incertae sedis</taxon>
        <taxon>Chytridiomycota</taxon>
        <taxon>Chytridiomycota incertae sedis</taxon>
        <taxon>Chytridiomycetes</taxon>
        <taxon>Chytridiomycetes incertae sedis</taxon>
        <taxon>Blyttiomyces</taxon>
    </lineage>
</organism>
<keyword evidence="2" id="KW-0472">Membrane</keyword>
<keyword evidence="2" id="KW-1133">Transmembrane helix</keyword>
<evidence type="ECO:0000256" key="2">
    <source>
        <dbReference type="SAM" id="Phobius"/>
    </source>
</evidence>
<dbReference type="EMBL" id="KZ998417">
    <property type="protein sequence ID" value="RKO86170.1"/>
    <property type="molecule type" value="Genomic_DNA"/>
</dbReference>
<reference evidence="4" key="1">
    <citation type="journal article" date="2018" name="Nat. Microbiol.">
        <title>Leveraging single-cell genomics to expand the fungal tree of life.</title>
        <authorList>
            <person name="Ahrendt S.R."/>
            <person name="Quandt C.A."/>
            <person name="Ciobanu D."/>
            <person name="Clum A."/>
            <person name="Salamov A."/>
            <person name="Andreopoulos B."/>
            <person name="Cheng J.F."/>
            <person name="Woyke T."/>
            <person name="Pelin A."/>
            <person name="Henrissat B."/>
            <person name="Reynolds N.K."/>
            <person name="Benny G.L."/>
            <person name="Smith M.E."/>
            <person name="James T.Y."/>
            <person name="Grigoriev I.V."/>
        </authorList>
    </citation>
    <scope>NUCLEOTIDE SEQUENCE [LARGE SCALE GENOMIC DNA]</scope>
</reference>
<dbReference type="AlphaFoldDB" id="A0A4P9W5Z4"/>
<evidence type="ECO:0000256" key="1">
    <source>
        <dbReference type="SAM" id="MobiDB-lite"/>
    </source>
</evidence>
<proteinExistence type="predicted"/>
<evidence type="ECO:0000313" key="3">
    <source>
        <dbReference type="EMBL" id="RKO86170.1"/>
    </source>
</evidence>
<gene>
    <name evidence="3" type="ORF">BDK51DRAFT_47234</name>
</gene>
<feature type="region of interest" description="Disordered" evidence="1">
    <location>
        <begin position="439"/>
        <end position="466"/>
    </location>
</feature>
<accession>A0A4P9W5Z4</accession>
<evidence type="ECO:0000313" key="4">
    <source>
        <dbReference type="Proteomes" id="UP000269721"/>
    </source>
</evidence>
<keyword evidence="4" id="KW-1185">Reference proteome</keyword>
<name>A0A4P9W5Z4_9FUNG</name>
<protein>
    <submittedName>
        <fullName evidence="3">Uncharacterized protein</fullName>
    </submittedName>
</protein>
<sequence>MTDELQQMKSIQTFISDLSKNATASLMDHPDTLYDIAAARNRRSTYIGAASMYIVWKEDIVIATTGAPGSYCYHELNGDRTCEYYYNGGLNFTDNRVNLVTGPSSNFSASQGPNSDTFPIGDYYRWDPSGVVWLDIGFRGFLNIYSMSGNSLSSRDFTYLRYNFSVLSPAAPRAGPTTGIGLEGILQTSALVSYLSVRELTAPCKRLWVVVTRRARVPKRWAANVPDIFTTSVYDAATNTSTLTAAMALNCTNKIVQITAQYLLSTYGSFDVPQDTNLRIDSSDGYILANTRLIDDGRGLRILLVVTLPESDYLSAITQTEKKVIGVAVGVAVAMLVLGVALSYLVTLPLRKFASIMQQTGYMDNRSFVMEISHMQDVFGCVHPPPPPRFCFLPTLSIPGRRNYPGYLHPGPPAKLTSYFRTMLRKFADAIQANKNLVSKTGTSSAGQSKAGTVNHTSRPGVRDQP</sequence>
<feature type="transmembrane region" description="Helical" evidence="2">
    <location>
        <begin position="324"/>
        <end position="347"/>
    </location>
</feature>
<dbReference type="Proteomes" id="UP000269721">
    <property type="component" value="Unassembled WGS sequence"/>
</dbReference>
<feature type="compositionally biased region" description="Polar residues" evidence="1">
    <location>
        <begin position="439"/>
        <end position="458"/>
    </location>
</feature>
<keyword evidence="2" id="KW-0812">Transmembrane</keyword>